<keyword evidence="8" id="KW-0902">Two-component regulatory system</keyword>
<dbReference type="FunFam" id="3.30.565.10:FF:000037">
    <property type="entry name" value="Hybrid sensor histidine kinase/response regulator"/>
    <property type="match status" value="1"/>
</dbReference>
<dbReference type="InterPro" id="IPR003661">
    <property type="entry name" value="HisK_dim/P_dom"/>
</dbReference>
<dbReference type="InterPro" id="IPR005467">
    <property type="entry name" value="His_kinase_dom"/>
</dbReference>
<evidence type="ECO:0000256" key="3">
    <source>
        <dbReference type="ARBA" id="ARBA00022553"/>
    </source>
</evidence>
<dbReference type="PANTHER" id="PTHR43047:SF72">
    <property type="entry name" value="OSMOSENSING HISTIDINE PROTEIN KINASE SLN1"/>
    <property type="match status" value="1"/>
</dbReference>
<evidence type="ECO:0000256" key="5">
    <source>
        <dbReference type="ARBA" id="ARBA00022741"/>
    </source>
</evidence>
<dbReference type="SUPFAM" id="SSF55874">
    <property type="entry name" value="ATPase domain of HSP90 chaperone/DNA topoisomerase II/histidine kinase"/>
    <property type="match status" value="1"/>
</dbReference>
<reference evidence="10" key="1">
    <citation type="submission" date="2020-08" db="EMBL/GenBank/DDBJ databases">
        <title>Genome public.</title>
        <authorList>
            <person name="Liu C."/>
            <person name="Sun Q."/>
        </authorList>
    </citation>
    <scope>NUCLEOTIDE SEQUENCE</scope>
    <source>
        <strain evidence="10">NSJ-12</strain>
    </source>
</reference>
<evidence type="ECO:0000256" key="8">
    <source>
        <dbReference type="ARBA" id="ARBA00023012"/>
    </source>
</evidence>
<dbReference type="GO" id="GO:0009927">
    <property type="term" value="F:histidine phosphotransfer kinase activity"/>
    <property type="evidence" value="ECO:0007669"/>
    <property type="project" value="TreeGrafter"/>
</dbReference>
<feature type="domain" description="Histidine kinase" evidence="9">
    <location>
        <begin position="438"/>
        <end position="665"/>
    </location>
</feature>
<dbReference type="Gene3D" id="1.10.287.130">
    <property type="match status" value="1"/>
</dbReference>
<dbReference type="Gene3D" id="3.30.450.20">
    <property type="entry name" value="PAS domain"/>
    <property type="match status" value="2"/>
</dbReference>
<evidence type="ECO:0000256" key="4">
    <source>
        <dbReference type="ARBA" id="ARBA00022679"/>
    </source>
</evidence>
<dbReference type="Pfam" id="PF00512">
    <property type="entry name" value="HisKA"/>
    <property type="match status" value="1"/>
</dbReference>
<keyword evidence="6 10" id="KW-0418">Kinase</keyword>
<keyword evidence="7" id="KW-0067">ATP-binding</keyword>
<dbReference type="InterPro" id="IPR036097">
    <property type="entry name" value="HisK_dim/P_sf"/>
</dbReference>
<keyword evidence="5" id="KW-0547">Nucleotide-binding</keyword>
<evidence type="ECO:0000259" key="9">
    <source>
        <dbReference type="PROSITE" id="PS50109"/>
    </source>
</evidence>
<dbReference type="PANTHER" id="PTHR43047">
    <property type="entry name" value="TWO-COMPONENT HISTIDINE PROTEIN KINASE"/>
    <property type="match status" value="1"/>
</dbReference>
<keyword evidence="11" id="KW-1185">Reference proteome</keyword>
<keyword evidence="4" id="KW-0808">Transferase</keyword>
<dbReference type="InterPro" id="IPR003594">
    <property type="entry name" value="HATPase_dom"/>
</dbReference>
<dbReference type="InterPro" id="IPR004358">
    <property type="entry name" value="Sig_transdc_His_kin-like_C"/>
</dbReference>
<dbReference type="InterPro" id="IPR036890">
    <property type="entry name" value="HATPase_C_sf"/>
</dbReference>
<dbReference type="GO" id="GO:0005524">
    <property type="term" value="F:ATP binding"/>
    <property type="evidence" value="ECO:0007669"/>
    <property type="project" value="UniProtKB-KW"/>
</dbReference>
<evidence type="ECO:0000256" key="2">
    <source>
        <dbReference type="ARBA" id="ARBA00012438"/>
    </source>
</evidence>
<dbReference type="SMART" id="SM00387">
    <property type="entry name" value="HATPase_c"/>
    <property type="match status" value="1"/>
</dbReference>
<accession>A0A926IFV7</accession>
<dbReference type="SUPFAM" id="SSF47384">
    <property type="entry name" value="Homodimeric domain of signal transducing histidine kinase"/>
    <property type="match status" value="1"/>
</dbReference>
<protein>
    <recommendedName>
        <fullName evidence="2">histidine kinase</fullName>
        <ecNumber evidence="2">2.7.13.3</ecNumber>
    </recommendedName>
</protein>
<evidence type="ECO:0000313" key="11">
    <source>
        <dbReference type="Proteomes" id="UP000655830"/>
    </source>
</evidence>
<organism evidence="10 11">
    <name type="scientific">Zhenhengia yiwuensis</name>
    <dbReference type="NCBI Taxonomy" id="2763666"/>
    <lineage>
        <taxon>Bacteria</taxon>
        <taxon>Bacillati</taxon>
        <taxon>Bacillota</taxon>
        <taxon>Clostridia</taxon>
        <taxon>Lachnospirales</taxon>
        <taxon>Lachnospiraceae</taxon>
        <taxon>Zhenhengia</taxon>
    </lineage>
</organism>
<dbReference type="InterPro" id="IPR035965">
    <property type="entry name" value="PAS-like_dom_sf"/>
</dbReference>
<dbReference type="PROSITE" id="PS50109">
    <property type="entry name" value="HIS_KIN"/>
    <property type="match status" value="1"/>
</dbReference>
<evidence type="ECO:0000256" key="6">
    <source>
        <dbReference type="ARBA" id="ARBA00022777"/>
    </source>
</evidence>
<dbReference type="EMBL" id="JACRSY010000052">
    <property type="protein sequence ID" value="MBC8581439.1"/>
    <property type="molecule type" value="Genomic_DNA"/>
</dbReference>
<sequence length="698" mass="81013">MSEKLLDYLSEGIVIFNDDYKIQFCNYSLLKQLKYSKDELYNEHLQKIISGPIDMIISEKEVLTGQTIDILLSGYQLPPIQVSGKLFKDKWCGQESSWLVIQEDTQTKYNTKELELIIENMPYAVWIADEDDNYKYSNANTLTIVNQLSSTHRFSTTNELLQQHPNNVYKDTLDKNIFKDDQSVLRKNIMINEERIIRNEDGNLQYQLIKIPIFNDQQLYQGYIGISQYSILKQNIDITKVIENSDPDCIVDNQMLYSQLMKSLDFSARAANLFQGNSIIILKFNNITHQVEEICRLRKDGKEFPPIHSLNMNGDTLLELLRENVEWSLADFEQRVHCNIQKDLKTPECNYIRINPIEYNSEFMGAIFTTYKSKLQYPLMECCIIDKLCQHIAIIFKSLEYALELRKESFIRKEIEAEKTAYKEALQLETLKTEFLANMSHELKTPLNIMYSMIQMLELELKDIAKNGPIDMDITKIDRYRNIAKQNVFRLLRLIDNITDISKIGAGYYEAKLINCDIVRLIEDITMSVIEYVKNKDLSITFDTEVEELIMACDPEKMERIILNLLSNAVKYTNKGDSIELNLNIIDDRLIILVKDTGVGIPKEKHAMIFERFAQVDSSFSRKQEGSGIGLALVKCLVELQQGTICVESEEGKGSTFIVSLPITQVEEKQIVHETDWIEKEEQLTYKCRIEFSDIYDL</sequence>
<dbReference type="EC" id="2.7.13.3" evidence="2"/>
<dbReference type="AlphaFoldDB" id="A0A926IFV7"/>
<name>A0A926IFV7_9FIRM</name>
<keyword evidence="3" id="KW-0597">Phosphoprotein</keyword>
<dbReference type="PRINTS" id="PR00344">
    <property type="entry name" value="BCTRLSENSOR"/>
</dbReference>
<dbReference type="Pfam" id="PF02518">
    <property type="entry name" value="HATPase_c"/>
    <property type="match status" value="1"/>
</dbReference>
<dbReference type="RefSeq" id="WP_249334364.1">
    <property type="nucleotide sequence ID" value="NZ_JACRSY010000052.1"/>
</dbReference>
<comment type="caution">
    <text evidence="10">The sequence shown here is derived from an EMBL/GenBank/DDBJ whole genome shotgun (WGS) entry which is preliminary data.</text>
</comment>
<comment type="catalytic activity">
    <reaction evidence="1">
        <text>ATP + protein L-histidine = ADP + protein N-phospho-L-histidine.</text>
        <dbReference type="EC" id="2.7.13.3"/>
    </reaction>
</comment>
<dbReference type="SUPFAM" id="SSF55785">
    <property type="entry name" value="PYP-like sensor domain (PAS domain)"/>
    <property type="match status" value="2"/>
</dbReference>
<dbReference type="GO" id="GO:0005886">
    <property type="term" value="C:plasma membrane"/>
    <property type="evidence" value="ECO:0007669"/>
    <property type="project" value="TreeGrafter"/>
</dbReference>
<dbReference type="GO" id="GO:0000155">
    <property type="term" value="F:phosphorelay sensor kinase activity"/>
    <property type="evidence" value="ECO:0007669"/>
    <property type="project" value="InterPro"/>
</dbReference>
<dbReference type="SMART" id="SM00388">
    <property type="entry name" value="HisKA"/>
    <property type="match status" value="1"/>
</dbReference>
<dbReference type="Proteomes" id="UP000655830">
    <property type="component" value="Unassembled WGS sequence"/>
</dbReference>
<evidence type="ECO:0000256" key="1">
    <source>
        <dbReference type="ARBA" id="ARBA00000085"/>
    </source>
</evidence>
<dbReference type="CDD" id="cd16922">
    <property type="entry name" value="HATPase_EvgS-ArcB-TorS-like"/>
    <property type="match status" value="1"/>
</dbReference>
<evidence type="ECO:0000256" key="7">
    <source>
        <dbReference type="ARBA" id="ARBA00022840"/>
    </source>
</evidence>
<dbReference type="Gene3D" id="3.30.565.10">
    <property type="entry name" value="Histidine kinase-like ATPase, C-terminal domain"/>
    <property type="match status" value="1"/>
</dbReference>
<dbReference type="CDD" id="cd00082">
    <property type="entry name" value="HisKA"/>
    <property type="match status" value="1"/>
</dbReference>
<gene>
    <name evidence="10" type="ORF">H8718_18270</name>
</gene>
<evidence type="ECO:0000313" key="10">
    <source>
        <dbReference type="EMBL" id="MBC8581439.1"/>
    </source>
</evidence>
<proteinExistence type="predicted"/>